<accession>A0A3P8L6W9</accession>
<reference evidence="1" key="2">
    <citation type="submission" date="2022-07" db="EMBL/GenBank/DDBJ databases">
        <title>Complete genome of Mycoplasma caviae type strain G122.</title>
        <authorList>
            <person name="Spergser J."/>
        </authorList>
    </citation>
    <scope>NUCLEOTIDE SEQUENCE</scope>
    <source>
        <strain evidence="1">G122</strain>
    </source>
</reference>
<dbReference type="AlphaFoldDB" id="A0A3P8L6W9"/>
<protein>
    <submittedName>
        <fullName evidence="2">Uncharacterized protein</fullName>
    </submittedName>
</protein>
<dbReference type="Proteomes" id="UP000280036">
    <property type="component" value="Unassembled WGS sequence"/>
</dbReference>
<evidence type="ECO:0000313" key="1">
    <source>
        <dbReference type="EMBL" id="UUD35420.1"/>
    </source>
</evidence>
<reference evidence="2 3" key="1">
    <citation type="submission" date="2018-12" db="EMBL/GenBank/DDBJ databases">
        <authorList>
            <consortium name="Pathogen Informatics"/>
        </authorList>
    </citation>
    <scope>NUCLEOTIDE SEQUENCE [LARGE SCALE GENOMIC DNA]</scope>
    <source>
        <strain evidence="2 3">NCTC10126</strain>
    </source>
</reference>
<dbReference type="RefSeq" id="WP_126118071.1">
    <property type="nucleotide sequence ID" value="NZ_CP101806.1"/>
</dbReference>
<gene>
    <name evidence="2" type="ORF">NCTC10126_00289</name>
    <name evidence="1" type="ORF">NPA07_00905</name>
</gene>
<keyword evidence="4" id="KW-1185">Reference proteome</keyword>
<dbReference type="Proteomes" id="UP001058569">
    <property type="component" value="Chromosome"/>
</dbReference>
<dbReference type="EMBL" id="CP101806">
    <property type="protein sequence ID" value="UUD35420.1"/>
    <property type="molecule type" value="Genomic_DNA"/>
</dbReference>
<sequence length="271" mass="32055">MTLIKSSMTIIDKKYPQDDWVELIQDEQLKHDEPISKSKLIAQCGKKVLKEKFNEIVARKIELEKQYGAFIYFDVILNEETLSLDNCDYQIILETFKPSEVAKINLVSGVYIPDFNQLSSSKLEEYALEYNPCGSKKMSKDELNQIKRWYKHDIYAKFFREIRDLAIENFDIIVSDHAIERWNRVNKTNYEIDIKKTAYISKINLELDAIKLNEVNAVSKFIEIKVKLEHLTFENEIQKNDIPREWIMEVIYGKKIMSKFFPALYRATVTW</sequence>
<evidence type="ECO:0000313" key="3">
    <source>
        <dbReference type="Proteomes" id="UP000280036"/>
    </source>
</evidence>
<organism evidence="2 3">
    <name type="scientific">Mycoplasmopsis caviae</name>
    <dbReference type="NCBI Taxonomy" id="55603"/>
    <lineage>
        <taxon>Bacteria</taxon>
        <taxon>Bacillati</taxon>
        <taxon>Mycoplasmatota</taxon>
        <taxon>Mycoplasmoidales</taxon>
        <taxon>Metamycoplasmataceae</taxon>
        <taxon>Mycoplasmopsis</taxon>
    </lineage>
</organism>
<evidence type="ECO:0000313" key="2">
    <source>
        <dbReference type="EMBL" id="VDR41805.1"/>
    </source>
</evidence>
<dbReference type="EMBL" id="UZVY01000001">
    <property type="protein sequence ID" value="VDR41805.1"/>
    <property type="molecule type" value="Genomic_DNA"/>
</dbReference>
<name>A0A3P8L6W9_9BACT</name>
<evidence type="ECO:0000313" key="4">
    <source>
        <dbReference type="Proteomes" id="UP001058569"/>
    </source>
</evidence>
<dbReference type="OrthoDB" id="399284at2"/>
<proteinExistence type="predicted"/>